<evidence type="ECO:0000259" key="2">
    <source>
        <dbReference type="Pfam" id="PF00339"/>
    </source>
</evidence>
<dbReference type="PANTHER" id="PTHR31904:SF1">
    <property type="entry name" value="BYPASS OF STOP CODON PROTEIN 5-RELATED"/>
    <property type="match status" value="1"/>
</dbReference>
<dbReference type="InterPro" id="IPR039634">
    <property type="entry name" value="Bul1-like"/>
</dbReference>
<dbReference type="AlphaFoldDB" id="A0AA39CF39"/>
<keyword evidence="4" id="KW-1185">Reference proteome</keyword>
<proteinExistence type="predicted"/>
<sequence>MSTPRQTISGEMPSFLTSGVPAYSSRSRSFALPSAQRRGSAIANAIGLRKRNEIEIVLDGETDFVHSYSTYDEINGHVDLRFEKDTSFDDVNVTFEGQTNTYVEKIATTAPTTGRTTGRHTFLKVQQPIAEDVLPENGILVAGVTYTLPFTFVVPDRLLPFICSHKVDIDEIRREHTQLPPSLGDPSVSGDGHILMDDLAPDMSKIVYAIRARVTKWNAIGRLLELADKSERIRIVPGKEEAPPVNIEDSESDYVMRKEKSVKKGLFKIGKVGRLTAETTQPRSLRLPHPQKRQIEPVSTMATIDLRFDPASPDDLPPQLDSIVSKMKVYTFFGAAPYKVIPEARRHDNWSTLNGIYPESVPLSSRALSTVSWVRHSGTERGESFSSSDLSRRPSGFSTMSNSSFPEPSCAYEAGSLFYTAKLPVPIALPTSTGSTRPKVFVPTFHSCIVSRTYTVEMNISFRTPGTNVSSSHVTLKTPIQISSEGGTPPSQIQETEAAIAAEIAQQFGLYEARQLEEAGLSLESPVYEENPSQGLLSGTRHMSLADPVPSHSSPTMQSGVDSSAPPEYRAGAYSTYGARDRLGGPRTQAVSLPAPPQA</sequence>
<gene>
    <name evidence="3" type="ORF">H2200_009842</name>
</gene>
<reference evidence="3" key="1">
    <citation type="submission" date="2022-10" db="EMBL/GenBank/DDBJ databases">
        <title>Culturing micro-colonial fungi from biological soil crusts in the Mojave desert and describing Neophaeococcomyces mojavensis, and introducing the new genera and species Taxawa tesnikishii.</title>
        <authorList>
            <person name="Kurbessoian T."/>
            <person name="Stajich J.E."/>
        </authorList>
    </citation>
    <scope>NUCLEOTIDE SEQUENCE</scope>
    <source>
        <strain evidence="3">TK_41</strain>
    </source>
</reference>
<dbReference type="PANTHER" id="PTHR31904">
    <property type="entry name" value="BYPASS OF STOP CODON PROTEIN 5-RELATED"/>
    <property type="match status" value="1"/>
</dbReference>
<evidence type="ECO:0000313" key="4">
    <source>
        <dbReference type="Proteomes" id="UP001172673"/>
    </source>
</evidence>
<dbReference type="Gene3D" id="2.60.40.640">
    <property type="match status" value="1"/>
</dbReference>
<dbReference type="InterPro" id="IPR011021">
    <property type="entry name" value="Arrestin-like_N"/>
</dbReference>
<feature type="compositionally biased region" description="Low complexity" evidence="1">
    <location>
        <begin position="384"/>
        <end position="398"/>
    </location>
</feature>
<dbReference type="InterPro" id="IPR014752">
    <property type="entry name" value="Arrestin-like_C"/>
</dbReference>
<organism evidence="3 4">
    <name type="scientific">Cladophialophora chaetospira</name>
    <dbReference type="NCBI Taxonomy" id="386627"/>
    <lineage>
        <taxon>Eukaryota</taxon>
        <taxon>Fungi</taxon>
        <taxon>Dikarya</taxon>
        <taxon>Ascomycota</taxon>
        <taxon>Pezizomycotina</taxon>
        <taxon>Eurotiomycetes</taxon>
        <taxon>Chaetothyriomycetidae</taxon>
        <taxon>Chaetothyriales</taxon>
        <taxon>Herpotrichiellaceae</taxon>
        <taxon>Cladophialophora</taxon>
    </lineage>
</organism>
<feature type="region of interest" description="Disordered" evidence="1">
    <location>
        <begin position="525"/>
        <end position="599"/>
    </location>
</feature>
<protein>
    <recommendedName>
        <fullName evidence="2">Arrestin-like N-terminal domain-containing protein</fullName>
    </recommendedName>
</protein>
<accession>A0AA39CF39</accession>
<name>A0AA39CF39_9EURO</name>
<comment type="caution">
    <text evidence="3">The sequence shown here is derived from an EMBL/GenBank/DDBJ whole genome shotgun (WGS) entry which is preliminary data.</text>
</comment>
<feature type="domain" description="Arrestin-like N-terminal" evidence="2">
    <location>
        <begin position="56"/>
        <end position="160"/>
    </location>
</feature>
<feature type="compositionally biased region" description="Polar residues" evidence="1">
    <location>
        <begin position="551"/>
        <end position="562"/>
    </location>
</feature>
<dbReference type="EMBL" id="JAPDRK010000015">
    <property type="protein sequence ID" value="KAJ9605993.1"/>
    <property type="molecule type" value="Genomic_DNA"/>
</dbReference>
<feature type="region of interest" description="Disordered" evidence="1">
    <location>
        <begin position="380"/>
        <end position="406"/>
    </location>
</feature>
<evidence type="ECO:0000313" key="3">
    <source>
        <dbReference type="EMBL" id="KAJ9605993.1"/>
    </source>
</evidence>
<dbReference type="Pfam" id="PF00339">
    <property type="entry name" value="Arrestin_N"/>
    <property type="match status" value="1"/>
</dbReference>
<evidence type="ECO:0000256" key="1">
    <source>
        <dbReference type="SAM" id="MobiDB-lite"/>
    </source>
</evidence>
<dbReference type="Proteomes" id="UP001172673">
    <property type="component" value="Unassembled WGS sequence"/>
</dbReference>